<dbReference type="PANTHER" id="PTHR24422:SF10">
    <property type="entry name" value="CHEMOTAXIS PROTEIN METHYLTRANSFERASE 2"/>
    <property type="match status" value="1"/>
</dbReference>
<evidence type="ECO:0000259" key="6">
    <source>
        <dbReference type="PROSITE" id="PS50111"/>
    </source>
</evidence>
<dbReference type="InterPro" id="IPR000014">
    <property type="entry name" value="PAS"/>
</dbReference>
<feature type="domain" description="PAC" evidence="8">
    <location>
        <begin position="562"/>
        <end position="614"/>
    </location>
</feature>
<dbReference type="EMBL" id="PNBX01000096">
    <property type="protein sequence ID" value="TMO65059.1"/>
    <property type="molecule type" value="Genomic_DNA"/>
</dbReference>
<evidence type="ECO:0000259" key="8">
    <source>
        <dbReference type="PROSITE" id="PS50113"/>
    </source>
</evidence>
<evidence type="ECO:0000313" key="10">
    <source>
        <dbReference type="Proteomes" id="UP000307217"/>
    </source>
</evidence>
<dbReference type="InterPro" id="IPR035965">
    <property type="entry name" value="PAS-like_dom_sf"/>
</dbReference>
<dbReference type="CDD" id="cd00130">
    <property type="entry name" value="PAS"/>
    <property type="match status" value="5"/>
</dbReference>
<feature type="domain" description="PAS" evidence="7">
    <location>
        <begin position="381"/>
        <end position="411"/>
    </location>
</feature>
<reference evidence="9 10" key="1">
    <citation type="submission" date="2018-01" db="EMBL/GenBank/DDBJ databases">
        <authorList>
            <person name="Paulsen S."/>
            <person name="Gram L.K."/>
        </authorList>
    </citation>
    <scope>NUCLEOTIDE SEQUENCE [LARGE SCALE GENOMIC DNA]</scope>
    <source>
        <strain evidence="9 10">S3790</strain>
    </source>
</reference>
<dbReference type="Pfam" id="PF08448">
    <property type="entry name" value="PAS_4"/>
    <property type="match status" value="1"/>
</dbReference>
<evidence type="ECO:0000313" key="9">
    <source>
        <dbReference type="EMBL" id="TMO65059.1"/>
    </source>
</evidence>
<dbReference type="PROSITE" id="PS50113">
    <property type="entry name" value="PAC"/>
    <property type="match status" value="4"/>
</dbReference>
<dbReference type="Pfam" id="PF13426">
    <property type="entry name" value="PAS_9"/>
    <property type="match status" value="1"/>
</dbReference>
<feature type="domain" description="Methyl-accepting transducer" evidence="6">
    <location>
        <begin position="660"/>
        <end position="889"/>
    </location>
</feature>
<dbReference type="GO" id="GO:0007165">
    <property type="term" value="P:signal transduction"/>
    <property type="evidence" value="ECO:0007669"/>
    <property type="project" value="UniProtKB-KW"/>
</dbReference>
<evidence type="ECO:0000256" key="2">
    <source>
        <dbReference type="ARBA" id="ARBA00023224"/>
    </source>
</evidence>
<dbReference type="PANTHER" id="PTHR24422">
    <property type="entry name" value="CHEMOTAXIS PROTEIN METHYLTRANSFERASE"/>
    <property type="match status" value="1"/>
</dbReference>
<protein>
    <submittedName>
        <fullName evidence="9">Chemotaxis protein</fullName>
    </submittedName>
</protein>
<dbReference type="InterPro" id="IPR000700">
    <property type="entry name" value="PAS-assoc_C"/>
</dbReference>
<feature type="coiled-coil region" evidence="5">
    <location>
        <begin position="672"/>
        <end position="699"/>
    </location>
</feature>
<dbReference type="CDD" id="cd11386">
    <property type="entry name" value="MCP_signal"/>
    <property type="match status" value="1"/>
</dbReference>
<dbReference type="GO" id="GO:0006935">
    <property type="term" value="P:chemotaxis"/>
    <property type="evidence" value="ECO:0007669"/>
    <property type="project" value="InterPro"/>
</dbReference>
<comment type="similarity">
    <text evidence="3">Belongs to the methyl-accepting chemotaxis (MCP) protein family.</text>
</comment>
<evidence type="ECO:0000256" key="5">
    <source>
        <dbReference type="SAM" id="Coils"/>
    </source>
</evidence>
<dbReference type="InterPro" id="IPR013656">
    <property type="entry name" value="PAS_4"/>
</dbReference>
<keyword evidence="5" id="KW-0175">Coiled coil</keyword>
<dbReference type="GO" id="GO:0016020">
    <property type="term" value="C:membrane"/>
    <property type="evidence" value="ECO:0007669"/>
    <property type="project" value="UniProtKB-SubCell"/>
</dbReference>
<evidence type="ECO:0000256" key="3">
    <source>
        <dbReference type="ARBA" id="ARBA00029447"/>
    </source>
</evidence>
<feature type="domain" description="PAS" evidence="7">
    <location>
        <begin position="259"/>
        <end position="289"/>
    </location>
</feature>
<evidence type="ECO:0000256" key="1">
    <source>
        <dbReference type="ARBA" id="ARBA00004370"/>
    </source>
</evidence>
<dbReference type="Pfam" id="PF08447">
    <property type="entry name" value="PAS_3"/>
    <property type="match status" value="3"/>
</dbReference>
<accession>A0A5S3V3Z9</accession>
<dbReference type="SMART" id="SM00086">
    <property type="entry name" value="PAC"/>
    <property type="match status" value="4"/>
</dbReference>
<dbReference type="InterPro" id="IPR004090">
    <property type="entry name" value="Chemotax_Me-accpt_rcpt"/>
</dbReference>
<dbReference type="Pfam" id="PF00015">
    <property type="entry name" value="MCPsignal"/>
    <property type="match status" value="1"/>
</dbReference>
<evidence type="ECO:0000259" key="7">
    <source>
        <dbReference type="PROSITE" id="PS50112"/>
    </source>
</evidence>
<dbReference type="InterPro" id="IPR001610">
    <property type="entry name" value="PAC"/>
</dbReference>
<reference evidence="10" key="2">
    <citation type="submission" date="2019-06" db="EMBL/GenBank/DDBJ databases">
        <title>Co-occurence of chitin degradation, pigmentation and bioactivity in marine Pseudoalteromonas.</title>
        <authorList>
            <person name="Sonnenschein E.C."/>
            <person name="Bech P.K."/>
        </authorList>
    </citation>
    <scope>NUCLEOTIDE SEQUENCE [LARGE SCALE GENOMIC DNA]</scope>
    <source>
        <strain evidence="10">S3790</strain>
    </source>
</reference>
<gene>
    <name evidence="9" type="ORF">CWC19_17775</name>
</gene>
<dbReference type="Gene3D" id="1.10.287.950">
    <property type="entry name" value="Methyl-accepting chemotaxis protein"/>
    <property type="match status" value="1"/>
</dbReference>
<feature type="domain" description="PAC" evidence="8">
    <location>
        <begin position="440"/>
        <end position="492"/>
    </location>
</feature>
<proteinExistence type="inferred from homology"/>
<dbReference type="InterPro" id="IPR050903">
    <property type="entry name" value="Bact_Chemotaxis_MeTrfase"/>
</dbReference>
<dbReference type="RefSeq" id="WP_138593102.1">
    <property type="nucleotide sequence ID" value="NZ_PNBX01000096.1"/>
</dbReference>
<dbReference type="SMART" id="SM00283">
    <property type="entry name" value="MA"/>
    <property type="match status" value="1"/>
</dbReference>
<dbReference type="SMART" id="SM00091">
    <property type="entry name" value="PAS"/>
    <property type="match status" value="5"/>
</dbReference>
<dbReference type="FunFam" id="1.10.287.950:FF:000001">
    <property type="entry name" value="Methyl-accepting chemotaxis sensory transducer"/>
    <property type="match status" value="1"/>
</dbReference>
<dbReference type="Proteomes" id="UP000307217">
    <property type="component" value="Unassembled WGS sequence"/>
</dbReference>
<evidence type="ECO:0000256" key="4">
    <source>
        <dbReference type="PROSITE-ProRule" id="PRU00284"/>
    </source>
</evidence>
<dbReference type="AlphaFoldDB" id="A0A5S3V3Z9"/>
<dbReference type="PROSITE" id="PS50112">
    <property type="entry name" value="PAS"/>
    <property type="match status" value="3"/>
</dbReference>
<sequence length="929" mass="103229">MIFTSRTARLAKASMQSKLNLFEQHLSTIEISSSGKILHVSQHCLSQIGYQLTELVGQPLNRLFKSLSNATIEANTEYKIDTKNKRILWVKVGVINQTEGLTEGANTLLTLFDVSEHKAQNIDYSGQIAAISKSQAIIEFDLNGAILFVNENFLNTMGYERHEVIGQHHSMFADAEYAASEKYKDFWLALKRGEFKSGEYKRVGKNGKEVWIQATYNPIFDTNDQPFKVVKYASDITQSKIQAADYEGQLDAISRSLAVIEFNMDGTIISANDNFLSVMGYSLNELVGKHHSLFTEPHYAASVEYQTFWAKLNAGEFSSGEYKRLAKGHREVWIHASYNPIFDINGKPVKVVKYASDITEQKKQSTNYEGQLQAIGKSQAVIEFNMDGTILTANDNFLQVMGYTLDEIKGQHHRLFADTHYVNSHEYKEFWQKLQQGKFHSGEYQRLGKGNKEVWIQATYNPILDPSGRPVKVVKFATDITEQKQQGANYEGQLSAINKSQAVIEFKMDGTILHANDNFLNTMGYRLDEIQGKHHSLFAESDYAASNEYTQFWHKLNLGQFDSGEYKRLGKGGKEVWIQATYNPILNTNGSPFKVVKYATDITQRKLAVRCIKEAILSLSEGHLSHNIDNDLGAEFNILKDAMNGLTRSLNSMVHEITDTSNNVYQGSQKIATDSEELSKRIEQQAASLEETASTMEELTATVKQNAKSAEDVSVQADQAMSKAAQGQQTVSNAVNAMLDIEGCSNRISDIIGVINEIAFQTNLLALNASVEAARAGEAGKGFAVVASEVRNLAQRSASAAKEIKHLIEDSSSAVAKGSELVATSGERFTELTQVVQKVNSMIMDITRAGKEQSEGITAVSSTVAQLDNLTQKNMQLVEQSTQAGQLMRQQAQHLLQQVSTFKVSNTQELLLAPEPQKMFQLAAGTSTL</sequence>
<feature type="domain" description="PAC" evidence="8">
    <location>
        <begin position="318"/>
        <end position="370"/>
    </location>
</feature>
<dbReference type="SUPFAM" id="SSF55785">
    <property type="entry name" value="PYP-like sensor domain (PAS domain)"/>
    <property type="match status" value="5"/>
</dbReference>
<organism evidence="9 10">
    <name type="scientific">Pseudoalteromonas aurantia</name>
    <dbReference type="NCBI Taxonomy" id="43654"/>
    <lineage>
        <taxon>Bacteria</taxon>
        <taxon>Pseudomonadati</taxon>
        <taxon>Pseudomonadota</taxon>
        <taxon>Gammaproteobacteria</taxon>
        <taxon>Alteromonadales</taxon>
        <taxon>Pseudoalteromonadaceae</taxon>
        <taxon>Pseudoalteromonas</taxon>
    </lineage>
</organism>
<feature type="domain" description="PAS" evidence="7">
    <location>
        <begin position="137"/>
        <end position="167"/>
    </location>
</feature>
<dbReference type="Gene3D" id="3.30.450.20">
    <property type="entry name" value="PAS domain"/>
    <property type="match status" value="4"/>
</dbReference>
<dbReference type="OrthoDB" id="9765776at2"/>
<comment type="subcellular location">
    <subcellularLocation>
        <location evidence="1">Membrane</location>
    </subcellularLocation>
</comment>
<feature type="domain" description="PAC" evidence="8">
    <location>
        <begin position="196"/>
        <end position="248"/>
    </location>
</feature>
<dbReference type="InterPro" id="IPR004089">
    <property type="entry name" value="MCPsignal_dom"/>
</dbReference>
<dbReference type="SUPFAM" id="SSF58104">
    <property type="entry name" value="Methyl-accepting chemotaxis protein (MCP) signaling domain"/>
    <property type="match status" value="1"/>
</dbReference>
<comment type="caution">
    <text evidence="9">The sequence shown here is derived from an EMBL/GenBank/DDBJ whole genome shotgun (WGS) entry which is preliminary data.</text>
</comment>
<dbReference type="PRINTS" id="PR00260">
    <property type="entry name" value="CHEMTRNSDUCR"/>
</dbReference>
<dbReference type="PROSITE" id="PS50111">
    <property type="entry name" value="CHEMOTAXIS_TRANSDUC_2"/>
    <property type="match status" value="1"/>
</dbReference>
<dbReference type="GO" id="GO:0004888">
    <property type="term" value="F:transmembrane signaling receptor activity"/>
    <property type="evidence" value="ECO:0007669"/>
    <property type="project" value="InterPro"/>
</dbReference>
<dbReference type="InterPro" id="IPR013655">
    <property type="entry name" value="PAS_fold_3"/>
</dbReference>
<keyword evidence="2 4" id="KW-0807">Transducer</keyword>
<name>A0A5S3V3Z9_9GAMM</name>
<dbReference type="NCBIfam" id="TIGR00229">
    <property type="entry name" value="sensory_box"/>
    <property type="match status" value="4"/>
</dbReference>